<name>A0A183IAQ2_9BILA</name>
<dbReference type="Gene3D" id="2.60.120.680">
    <property type="entry name" value="GOLD domain"/>
    <property type="match status" value="1"/>
</dbReference>
<accession>A0A183IAQ2</accession>
<reference evidence="1 2" key="2">
    <citation type="submission" date="2018-11" db="EMBL/GenBank/DDBJ databases">
        <authorList>
            <consortium name="Pathogen Informatics"/>
        </authorList>
    </citation>
    <scope>NUCLEOTIDE SEQUENCE [LARGE SCALE GENOMIC DNA]</scope>
</reference>
<dbReference type="Proteomes" id="UP000270296">
    <property type="component" value="Unassembled WGS sequence"/>
</dbReference>
<sequence length="93" mass="10339">MDKLHACISPNALPPCYGGTMYDDHPMIDPHTCCTKAQPVRSEDFFIPSHFPEVNRTVLKCGAVFSVPVTVNEKGSRLLWQFSVSGRVEFAVL</sequence>
<proteinExistence type="predicted"/>
<evidence type="ECO:0000313" key="3">
    <source>
        <dbReference type="WBParaSite" id="SBAD_0000071901-mRNA-1"/>
    </source>
</evidence>
<dbReference type="InterPro" id="IPR036865">
    <property type="entry name" value="CRAL-TRIO_dom_sf"/>
</dbReference>
<protein>
    <submittedName>
        <fullName evidence="3">CUB domain-containing protein</fullName>
    </submittedName>
</protein>
<organism evidence="3">
    <name type="scientific">Soboliphyme baturini</name>
    <dbReference type="NCBI Taxonomy" id="241478"/>
    <lineage>
        <taxon>Eukaryota</taxon>
        <taxon>Metazoa</taxon>
        <taxon>Ecdysozoa</taxon>
        <taxon>Nematoda</taxon>
        <taxon>Enoplea</taxon>
        <taxon>Dorylaimia</taxon>
        <taxon>Dioctophymatida</taxon>
        <taxon>Dioctophymatoidea</taxon>
        <taxon>Soboliphymatidae</taxon>
        <taxon>Soboliphyme</taxon>
    </lineage>
</organism>
<dbReference type="Gene3D" id="3.40.525.10">
    <property type="entry name" value="CRAL-TRIO lipid binding domain"/>
    <property type="match status" value="1"/>
</dbReference>
<dbReference type="WBParaSite" id="SBAD_0000071901-mRNA-1">
    <property type="protein sequence ID" value="SBAD_0000071901-mRNA-1"/>
    <property type="gene ID" value="SBAD_0000071901"/>
</dbReference>
<gene>
    <name evidence="1" type="ORF">SBAD_LOCUS696</name>
</gene>
<evidence type="ECO:0000313" key="2">
    <source>
        <dbReference type="Proteomes" id="UP000270296"/>
    </source>
</evidence>
<dbReference type="EMBL" id="UZAM01003050">
    <property type="protein sequence ID" value="VDO87281.1"/>
    <property type="molecule type" value="Genomic_DNA"/>
</dbReference>
<reference evidence="3" key="1">
    <citation type="submission" date="2016-06" db="UniProtKB">
        <authorList>
            <consortium name="WormBaseParasite"/>
        </authorList>
    </citation>
    <scope>IDENTIFICATION</scope>
</reference>
<dbReference type="AlphaFoldDB" id="A0A183IAQ2"/>
<evidence type="ECO:0000313" key="1">
    <source>
        <dbReference type="EMBL" id="VDO87281.1"/>
    </source>
</evidence>
<keyword evidence="2" id="KW-1185">Reference proteome</keyword>
<dbReference type="OrthoDB" id="1434354at2759"/>